<proteinExistence type="predicted"/>
<evidence type="ECO:0008006" key="3">
    <source>
        <dbReference type="Google" id="ProtNLM"/>
    </source>
</evidence>
<accession>A0A1C3RCL5</accession>
<dbReference type="Gene3D" id="3.30.420.10">
    <property type="entry name" value="Ribonuclease H-like superfamily/Ribonuclease H"/>
    <property type="match status" value="1"/>
</dbReference>
<reference evidence="1 2" key="1">
    <citation type="submission" date="2016-07" db="EMBL/GenBank/DDBJ databases">
        <authorList>
            <person name="Lefevre C.T."/>
        </authorList>
    </citation>
    <scope>NUCLEOTIDE SEQUENCE [LARGE SCALE GENOMIC DNA]</scope>
    <source>
        <strain evidence="1">PR1</strain>
    </source>
</reference>
<dbReference type="SUPFAM" id="SSF53098">
    <property type="entry name" value="Ribonuclease H-like"/>
    <property type="match status" value="1"/>
</dbReference>
<organism evidence="1 2">
    <name type="scientific">Candidatus Terasakiella magnetica</name>
    <dbReference type="NCBI Taxonomy" id="1867952"/>
    <lineage>
        <taxon>Bacteria</taxon>
        <taxon>Pseudomonadati</taxon>
        <taxon>Pseudomonadota</taxon>
        <taxon>Alphaproteobacteria</taxon>
        <taxon>Rhodospirillales</taxon>
        <taxon>Terasakiellaceae</taxon>
        <taxon>Terasakiella</taxon>
    </lineage>
</organism>
<dbReference type="RefSeq" id="WP_069185742.1">
    <property type="nucleotide sequence ID" value="NZ_FLYE01000001.1"/>
</dbReference>
<keyword evidence="2" id="KW-1185">Reference proteome</keyword>
<evidence type="ECO:0000313" key="1">
    <source>
        <dbReference type="EMBL" id="SCA55019.1"/>
    </source>
</evidence>
<dbReference type="OrthoDB" id="5705783at2"/>
<evidence type="ECO:0000313" key="2">
    <source>
        <dbReference type="Proteomes" id="UP000231658"/>
    </source>
</evidence>
<dbReference type="EMBL" id="FLYE01000001">
    <property type="protein sequence ID" value="SCA55019.1"/>
    <property type="molecule type" value="Genomic_DNA"/>
</dbReference>
<gene>
    <name evidence="1" type="ORF">MTBPR1_10266</name>
</gene>
<dbReference type="GO" id="GO:0003676">
    <property type="term" value="F:nucleic acid binding"/>
    <property type="evidence" value="ECO:0007669"/>
    <property type="project" value="InterPro"/>
</dbReference>
<dbReference type="InterPro" id="IPR036397">
    <property type="entry name" value="RNaseH_sf"/>
</dbReference>
<name>A0A1C3RCL5_9PROT</name>
<dbReference type="InterPro" id="IPR012337">
    <property type="entry name" value="RNaseH-like_sf"/>
</dbReference>
<dbReference type="AlphaFoldDB" id="A0A1C3RCL5"/>
<sequence>MNNNASYPRFIDFEASGFGEDSYPIEVAWNNADGSVESMLLHVSSIASWTHWDDTAEKDAHQISREELDHLGEPIKLVAQKMNIALKGGVIYSDAPQFDGFWLARLFEAANERPAFRMASAVELFDLHVADDDRENDDGSTVHKMARFDRIMDTFGLQAWANLNLRPHRASHDVRHLMETYRLLLSTEGKIPAE</sequence>
<dbReference type="Proteomes" id="UP000231658">
    <property type="component" value="Unassembled WGS sequence"/>
</dbReference>
<dbReference type="STRING" id="1867952.MTBPR1_10266"/>
<protein>
    <recommendedName>
        <fullName evidence="3">Exonuclease domain-containing protein</fullName>
    </recommendedName>
</protein>